<sequence length="100" mass="11071">MTRFHYVCDVRNLLVSVEPRAYLEGPVPRTPFSVKKIFTHFRLQCIHCAVTTTIWRRGVQRCTGCVGNVVESTAGTYINADGLGASGPFLPGDCLLKKDI</sequence>
<keyword evidence="2" id="KW-1185">Reference proteome</keyword>
<gene>
    <name evidence="1" type="ORF">NDU88_007111</name>
</gene>
<proteinExistence type="predicted"/>
<accession>A0AAV7URG4</accession>
<dbReference type="AlphaFoldDB" id="A0AAV7URG4"/>
<protein>
    <submittedName>
        <fullName evidence="1">Uncharacterized protein</fullName>
    </submittedName>
</protein>
<reference evidence="1" key="1">
    <citation type="journal article" date="2022" name="bioRxiv">
        <title>Sequencing and chromosome-scale assembly of the giantPleurodeles waltlgenome.</title>
        <authorList>
            <person name="Brown T."/>
            <person name="Elewa A."/>
            <person name="Iarovenko S."/>
            <person name="Subramanian E."/>
            <person name="Araus A.J."/>
            <person name="Petzold A."/>
            <person name="Susuki M."/>
            <person name="Suzuki K.-i.T."/>
            <person name="Hayashi T."/>
            <person name="Toyoda A."/>
            <person name="Oliveira C."/>
            <person name="Osipova E."/>
            <person name="Leigh N.D."/>
            <person name="Simon A."/>
            <person name="Yun M.H."/>
        </authorList>
    </citation>
    <scope>NUCLEOTIDE SEQUENCE</scope>
    <source>
        <strain evidence="1">20211129_DDA</strain>
        <tissue evidence="1">Liver</tissue>
    </source>
</reference>
<organism evidence="1 2">
    <name type="scientific">Pleurodeles waltl</name>
    <name type="common">Iberian ribbed newt</name>
    <dbReference type="NCBI Taxonomy" id="8319"/>
    <lineage>
        <taxon>Eukaryota</taxon>
        <taxon>Metazoa</taxon>
        <taxon>Chordata</taxon>
        <taxon>Craniata</taxon>
        <taxon>Vertebrata</taxon>
        <taxon>Euteleostomi</taxon>
        <taxon>Amphibia</taxon>
        <taxon>Batrachia</taxon>
        <taxon>Caudata</taxon>
        <taxon>Salamandroidea</taxon>
        <taxon>Salamandridae</taxon>
        <taxon>Pleurodelinae</taxon>
        <taxon>Pleurodeles</taxon>
    </lineage>
</organism>
<name>A0AAV7URG4_PLEWA</name>
<evidence type="ECO:0000313" key="1">
    <source>
        <dbReference type="EMBL" id="KAJ1190373.1"/>
    </source>
</evidence>
<comment type="caution">
    <text evidence="1">The sequence shown here is derived from an EMBL/GenBank/DDBJ whole genome shotgun (WGS) entry which is preliminary data.</text>
</comment>
<evidence type="ECO:0000313" key="2">
    <source>
        <dbReference type="Proteomes" id="UP001066276"/>
    </source>
</evidence>
<dbReference type="Proteomes" id="UP001066276">
    <property type="component" value="Chromosome 3_1"/>
</dbReference>
<dbReference type="EMBL" id="JANPWB010000005">
    <property type="protein sequence ID" value="KAJ1190373.1"/>
    <property type="molecule type" value="Genomic_DNA"/>
</dbReference>